<evidence type="ECO:0000313" key="1">
    <source>
        <dbReference type="EMBL" id="KAI0308235.1"/>
    </source>
</evidence>
<proteinExistence type="predicted"/>
<accession>A0AAD4QU72</accession>
<dbReference type="EMBL" id="WTXG01000001">
    <property type="protein sequence ID" value="KAI0308235.1"/>
    <property type="molecule type" value="Genomic_DNA"/>
</dbReference>
<gene>
    <name evidence="1" type="ORF">B0F90DRAFT_141101</name>
</gene>
<comment type="caution">
    <text evidence="1">The sequence shown here is derived from an EMBL/GenBank/DDBJ whole genome shotgun (WGS) entry which is preliminary data.</text>
</comment>
<dbReference type="AlphaFoldDB" id="A0AAD4QU72"/>
<evidence type="ECO:0000313" key="2">
    <source>
        <dbReference type="Proteomes" id="UP001203297"/>
    </source>
</evidence>
<protein>
    <submittedName>
        <fullName evidence="1">Uncharacterized protein</fullName>
    </submittedName>
</protein>
<name>A0AAD4QU72_9AGAM</name>
<keyword evidence="2" id="KW-1185">Reference proteome</keyword>
<reference evidence="1" key="1">
    <citation type="journal article" date="2022" name="New Phytol.">
        <title>Evolutionary transition to the ectomycorrhizal habit in the genomes of a hyperdiverse lineage of mushroom-forming fungi.</title>
        <authorList>
            <person name="Looney B."/>
            <person name="Miyauchi S."/>
            <person name="Morin E."/>
            <person name="Drula E."/>
            <person name="Courty P.E."/>
            <person name="Kohler A."/>
            <person name="Kuo A."/>
            <person name="LaButti K."/>
            <person name="Pangilinan J."/>
            <person name="Lipzen A."/>
            <person name="Riley R."/>
            <person name="Andreopoulos W."/>
            <person name="He G."/>
            <person name="Johnson J."/>
            <person name="Nolan M."/>
            <person name="Tritt A."/>
            <person name="Barry K.W."/>
            <person name="Grigoriev I.V."/>
            <person name="Nagy L.G."/>
            <person name="Hibbett D."/>
            <person name="Henrissat B."/>
            <person name="Matheny P.B."/>
            <person name="Labbe J."/>
            <person name="Martin F.M."/>
        </authorList>
    </citation>
    <scope>NUCLEOTIDE SEQUENCE</scope>
    <source>
        <strain evidence="1">BPL690</strain>
    </source>
</reference>
<organism evidence="1 2">
    <name type="scientific">Multifurca ochricompacta</name>
    <dbReference type="NCBI Taxonomy" id="376703"/>
    <lineage>
        <taxon>Eukaryota</taxon>
        <taxon>Fungi</taxon>
        <taxon>Dikarya</taxon>
        <taxon>Basidiomycota</taxon>
        <taxon>Agaricomycotina</taxon>
        <taxon>Agaricomycetes</taxon>
        <taxon>Russulales</taxon>
        <taxon>Russulaceae</taxon>
        <taxon>Multifurca</taxon>
    </lineage>
</organism>
<sequence>MIPLPPPDRPIEYGNTSSFWVEYPSGLIDLTRTTHLPADEAKVIDAPPLAPGQLDIPVDGEVRQKSVRINVAASAYVIIDMQKYVRSPQLGSPACVADIRPPLPLKKKQKQKQKAISFIRIFGTIPQVLPA</sequence>
<dbReference type="Proteomes" id="UP001203297">
    <property type="component" value="Unassembled WGS sequence"/>
</dbReference>